<dbReference type="EMBL" id="HE650822">
    <property type="protein sequence ID" value="CCF56700.1"/>
    <property type="molecule type" value="Genomic_DNA"/>
</dbReference>
<gene>
    <name evidence="2" type="primary">KAFR0B04040</name>
    <name evidence="2" type="ORF">KAFR_0B04040</name>
</gene>
<dbReference type="KEGG" id="kaf:KAFR_0B04040"/>
<dbReference type="OrthoDB" id="4065295at2759"/>
<dbReference type="GO" id="GO:0032509">
    <property type="term" value="P:endosome transport via multivesicular body sorting pathway"/>
    <property type="evidence" value="ECO:0007669"/>
    <property type="project" value="InterPro"/>
</dbReference>
<dbReference type="HOGENOM" id="CLU_154027_0_0_1"/>
<dbReference type="GO" id="GO:0031333">
    <property type="term" value="P:negative regulation of protein-containing complex assembly"/>
    <property type="evidence" value="ECO:0007669"/>
    <property type="project" value="EnsemblFungi"/>
</dbReference>
<dbReference type="InParanoid" id="H2AQQ0"/>
<proteinExistence type="predicted"/>
<feature type="domain" description="Multivesicular body sorting factor 12" evidence="1">
    <location>
        <begin position="10"/>
        <end position="100"/>
    </location>
</feature>
<dbReference type="GeneID" id="13883239"/>
<dbReference type="Gene3D" id="6.10.250.1830">
    <property type="match status" value="1"/>
</dbReference>
<evidence type="ECO:0000259" key="1">
    <source>
        <dbReference type="Pfam" id="PF09452"/>
    </source>
</evidence>
<dbReference type="eggNOG" id="ENOG502S5VY">
    <property type="taxonomic scope" value="Eukaryota"/>
</dbReference>
<dbReference type="GO" id="GO:0006623">
    <property type="term" value="P:protein targeting to vacuole"/>
    <property type="evidence" value="ECO:0007669"/>
    <property type="project" value="EnsemblFungi"/>
</dbReference>
<dbReference type="AlphaFoldDB" id="H2AQQ0"/>
<accession>H2AQQ0</accession>
<dbReference type="GO" id="GO:0005829">
    <property type="term" value="C:cytosol"/>
    <property type="evidence" value="ECO:0007669"/>
    <property type="project" value="EnsemblFungi"/>
</dbReference>
<dbReference type="Pfam" id="PF09452">
    <property type="entry name" value="Mvb12"/>
    <property type="match status" value="1"/>
</dbReference>
<dbReference type="GO" id="GO:0043130">
    <property type="term" value="F:ubiquitin binding"/>
    <property type="evidence" value="ECO:0007669"/>
    <property type="project" value="EnsemblFungi"/>
</dbReference>
<organism evidence="2 3">
    <name type="scientific">Kazachstania africana (strain ATCC 22294 / BCRC 22015 / CBS 2517 / CECT 1963 / NBRC 1671 / NRRL Y-8276)</name>
    <name type="common">Yeast</name>
    <name type="synonym">Kluyveromyces africanus</name>
    <dbReference type="NCBI Taxonomy" id="1071382"/>
    <lineage>
        <taxon>Eukaryota</taxon>
        <taxon>Fungi</taxon>
        <taxon>Dikarya</taxon>
        <taxon>Ascomycota</taxon>
        <taxon>Saccharomycotina</taxon>
        <taxon>Saccharomycetes</taxon>
        <taxon>Saccharomycetales</taxon>
        <taxon>Saccharomycetaceae</taxon>
        <taxon>Kazachstania</taxon>
    </lineage>
</organism>
<keyword evidence="3" id="KW-1185">Reference proteome</keyword>
<dbReference type="GO" id="GO:1904669">
    <property type="term" value="P:ATP export"/>
    <property type="evidence" value="ECO:0007669"/>
    <property type="project" value="EnsemblFungi"/>
</dbReference>
<dbReference type="Proteomes" id="UP000005220">
    <property type="component" value="Chromosome 2"/>
</dbReference>
<sequence length="100" mass="11787">MSNINYQELLRKIPLYNKYGDDYPDKMLPKLDVPEIKIQPLPPINKTIEAWITELDKAVDYWSKYSDNNIKEFNDWYNKKYLSNKPPGLVNSSVLSPVHK</sequence>
<dbReference type="FunCoup" id="H2AQQ0">
    <property type="interactions" value="90"/>
</dbReference>
<protein>
    <recommendedName>
        <fullName evidence="1">Multivesicular body sorting factor 12 domain-containing protein</fullName>
    </recommendedName>
</protein>
<dbReference type="RefSeq" id="XP_003955835.1">
    <property type="nucleotide sequence ID" value="XM_003955786.1"/>
</dbReference>
<reference evidence="2 3" key="1">
    <citation type="journal article" date="2011" name="Proc. Natl. Acad. Sci. U.S.A.">
        <title>Evolutionary erosion of yeast sex chromosomes by mating-type switching accidents.</title>
        <authorList>
            <person name="Gordon J.L."/>
            <person name="Armisen D."/>
            <person name="Proux-Wera E."/>
            <person name="Oheigeartaigh S.S."/>
            <person name="Byrne K.P."/>
            <person name="Wolfe K.H."/>
        </authorList>
    </citation>
    <scope>NUCLEOTIDE SEQUENCE [LARGE SCALE GENOMIC DNA]</scope>
    <source>
        <strain evidence="3">ATCC 22294 / BCRC 22015 / CBS 2517 / CECT 1963 / NBRC 1671 / NRRL Y-8276</strain>
    </source>
</reference>
<name>H2AQQ0_KAZAF</name>
<dbReference type="STRING" id="1071382.H2AQQ0"/>
<evidence type="ECO:0000313" key="2">
    <source>
        <dbReference type="EMBL" id="CCF56700.1"/>
    </source>
</evidence>
<dbReference type="GO" id="GO:0000813">
    <property type="term" value="C:ESCRT I complex"/>
    <property type="evidence" value="ECO:0007669"/>
    <property type="project" value="EnsemblFungi"/>
</dbReference>
<evidence type="ECO:0000313" key="3">
    <source>
        <dbReference type="Proteomes" id="UP000005220"/>
    </source>
</evidence>
<dbReference type="InterPro" id="IPR019014">
    <property type="entry name" value="Mvb12"/>
</dbReference>
<dbReference type="GO" id="GO:0043162">
    <property type="term" value="P:ubiquitin-dependent protein catabolic process via the multivesicular body sorting pathway"/>
    <property type="evidence" value="ECO:0007669"/>
    <property type="project" value="EnsemblFungi"/>
</dbReference>